<dbReference type="PROSITE" id="PS50112">
    <property type="entry name" value="PAS"/>
    <property type="match status" value="1"/>
</dbReference>
<reference evidence="5 6" key="1">
    <citation type="journal article" date="2012" name="Int. J. Syst. Evol. Microbiol.">
        <title>Vibrio caribbeanicus sp. nov., isolated from the marine sponge Scleritoderma cyanea.</title>
        <authorList>
            <person name="Hoffmann M."/>
            <person name="Monday S.R."/>
            <person name="Allard M.W."/>
            <person name="Strain E.A."/>
            <person name="Whittaker P."/>
            <person name="Naum M."/>
            <person name="McCarthy P.J."/>
            <person name="Lopez J.V."/>
            <person name="Fischer M."/>
            <person name="Brown E.W."/>
        </authorList>
    </citation>
    <scope>NUCLEOTIDE SEQUENCE [LARGE SCALE GENOMIC DNA]</scope>
    <source>
        <strain evidence="6">DSMZ 21326</strain>
    </source>
</reference>
<proteinExistence type="predicted"/>
<dbReference type="RefSeq" id="WP_008076682.1">
    <property type="nucleotide sequence ID" value="NZ_AEVT01000059.1"/>
</dbReference>
<dbReference type="Pfam" id="PF00989">
    <property type="entry name" value="PAS"/>
    <property type="match status" value="1"/>
</dbReference>
<dbReference type="PANTHER" id="PTHR33121:SF79">
    <property type="entry name" value="CYCLIC DI-GMP PHOSPHODIESTERASE PDED-RELATED"/>
    <property type="match status" value="1"/>
</dbReference>
<dbReference type="SUPFAM" id="SSF55785">
    <property type="entry name" value="PYP-like sensor domain (PAS domain)"/>
    <property type="match status" value="1"/>
</dbReference>
<dbReference type="Pfam" id="PF00563">
    <property type="entry name" value="EAL"/>
    <property type="match status" value="1"/>
</dbReference>
<dbReference type="NCBIfam" id="TIGR00229">
    <property type="entry name" value="sensory_box"/>
    <property type="match status" value="1"/>
</dbReference>
<dbReference type="InterPro" id="IPR000644">
    <property type="entry name" value="CBS_dom"/>
</dbReference>
<dbReference type="Gene3D" id="3.30.450.20">
    <property type="entry name" value="PAS domain"/>
    <property type="match status" value="1"/>
</dbReference>
<sequence>MSETDRQKTEQGARQDVKPPAYVVYDWTLDLQSQSFGCDEQGQQLLFGAVYDSLPISKLLRLVPVLQRDKVKQAFQRALASNQEQYLHCCLMAPDNLFIYVELYICRSDEYHLQGTISPCLIVPDAQQAAEIFYSVFENQHHGVVVTDSQTRILACNQHFESMTGYLRNELVGLKTNIFNSENHHDDHFKGMWRAIEANGHWSGVLLSRHASGSVFPQNLTIQKITPSQGEHYFIGFGSDMSADLASIEDIESGGVDLLTQLPTAEHFLTELTKQSNKADRYHTILVLAIQPDFSHQDSQKLKQAFASYMREKTTAQFCGYMDSDRFLACLPVSVEHPKQRVRDIARTLKTFFHCFKHASQPVYDSLKSGLLGVSIYGVDAETPNRLISHACQAILELHSGESRRIAFYDRDIHLQVERKKRLENHVHQVLANDSIDVYFQPIVDVQRQKITKFEALCRFPPMEGESAKTQDYIAIAEDMGRILELDDKMTVMAFRQFKTLQQHFGEEVKLSINRSLNCDADLAEVLKRIALALDDEGVNPESLIVEFTESAFLESDEDSTRLIQFLRDAGVSIAVDDFGTGCASFHYLKQRFFDVLKIDRQFIRGVTAQSRESDIVNTLIQLSHQLGLTVVAEGVETEQELEVLMQLGVDEIQGFLFAKPEPIDQILIHEHYCSWPKGSGTASEQTLMLLATKNIHHLDPGDPLSLAFQYFASTESHYLPVIDERKCVGVLERSKMHLHMTPNMGTDLENNRERENWHKSVNRMMDPVNQGLSWQSGVNEVKALVTDEVPFPWILVDEHGEFKGMVEMTGALHYLASN</sequence>
<feature type="domain" description="EAL" evidence="3">
    <location>
        <begin position="420"/>
        <end position="675"/>
    </location>
</feature>
<dbReference type="InterPro" id="IPR050706">
    <property type="entry name" value="Cyclic-di-GMP_PDE-like"/>
</dbReference>
<feature type="domain" description="PAS" evidence="2">
    <location>
        <begin position="129"/>
        <end position="173"/>
    </location>
</feature>
<dbReference type="AlphaFoldDB" id="E8M6H7"/>
<dbReference type="InterPro" id="IPR046342">
    <property type="entry name" value="CBS_dom_sf"/>
</dbReference>
<evidence type="ECO:0000259" key="4">
    <source>
        <dbReference type="PROSITE" id="PS51371"/>
    </source>
</evidence>
<name>E8M6H7_PHOS4</name>
<evidence type="ECO:0000313" key="5">
    <source>
        <dbReference type="EMBL" id="EGA70295.1"/>
    </source>
</evidence>
<comment type="caution">
    <text evidence="5">The sequence shown here is derived from an EMBL/GenBank/DDBJ whole genome shotgun (WGS) entry which is preliminary data.</text>
</comment>
<organism evidence="5 6">
    <name type="scientific">Vibrio sinaloensis DSM 21326</name>
    <dbReference type="NCBI Taxonomy" id="945550"/>
    <lineage>
        <taxon>Bacteria</taxon>
        <taxon>Pseudomonadati</taxon>
        <taxon>Pseudomonadota</taxon>
        <taxon>Gammaproteobacteria</taxon>
        <taxon>Vibrionales</taxon>
        <taxon>Vibrionaceae</taxon>
        <taxon>Vibrio</taxon>
        <taxon>Vibrio oreintalis group</taxon>
    </lineage>
</organism>
<dbReference type="InterPro" id="IPR000014">
    <property type="entry name" value="PAS"/>
</dbReference>
<dbReference type="eggNOG" id="COG2200">
    <property type="taxonomic scope" value="Bacteria"/>
</dbReference>
<evidence type="ECO:0000256" key="1">
    <source>
        <dbReference type="PROSITE-ProRule" id="PRU00703"/>
    </source>
</evidence>
<dbReference type="GO" id="GO:0006355">
    <property type="term" value="P:regulation of DNA-templated transcription"/>
    <property type="evidence" value="ECO:0007669"/>
    <property type="project" value="InterPro"/>
</dbReference>
<accession>E8M6H7</accession>
<keyword evidence="1" id="KW-0129">CBS domain</keyword>
<dbReference type="OrthoDB" id="5643297at2"/>
<evidence type="ECO:0000313" key="6">
    <source>
        <dbReference type="Proteomes" id="UP000006228"/>
    </source>
</evidence>
<gene>
    <name evidence="5" type="ORF">VISI1226_22035</name>
</gene>
<dbReference type="Gene3D" id="3.30.70.270">
    <property type="match status" value="1"/>
</dbReference>
<dbReference type="PROSITE" id="PS51371">
    <property type="entry name" value="CBS"/>
    <property type="match status" value="1"/>
</dbReference>
<dbReference type="EMBL" id="AEVT01000059">
    <property type="protein sequence ID" value="EGA70295.1"/>
    <property type="molecule type" value="Genomic_DNA"/>
</dbReference>
<dbReference type="CDD" id="cd00130">
    <property type="entry name" value="PAS"/>
    <property type="match status" value="1"/>
</dbReference>
<dbReference type="InterPro" id="IPR043128">
    <property type="entry name" value="Rev_trsase/Diguanyl_cyclase"/>
</dbReference>
<dbReference type="SUPFAM" id="SSF141868">
    <property type="entry name" value="EAL domain-like"/>
    <property type="match status" value="1"/>
</dbReference>
<dbReference type="PROSITE" id="PS50883">
    <property type="entry name" value="EAL"/>
    <property type="match status" value="1"/>
</dbReference>
<dbReference type="InterPro" id="IPR013767">
    <property type="entry name" value="PAS_fold"/>
</dbReference>
<dbReference type="SMART" id="SM00052">
    <property type="entry name" value="EAL"/>
    <property type="match status" value="1"/>
</dbReference>
<dbReference type="GeneID" id="95569200"/>
<dbReference type="Gene3D" id="3.10.580.10">
    <property type="entry name" value="CBS-domain"/>
    <property type="match status" value="1"/>
</dbReference>
<dbReference type="PANTHER" id="PTHR33121">
    <property type="entry name" value="CYCLIC DI-GMP PHOSPHODIESTERASE PDEF"/>
    <property type="match status" value="1"/>
</dbReference>
<dbReference type="Proteomes" id="UP000006228">
    <property type="component" value="Unassembled WGS sequence"/>
</dbReference>
<evidence type="ECO:0000259" key="3">
    <source>
        <dbReference type="PROSITE" id="PS50883"/>
    </source>
</evidence>
<evidence type="ECO:0000259" key="2">
    <source>
        <dbReference type="PROSITE" id="PS50112"/>
    </source>
</evidence>
<dbReference type="CDD" id="cd01948">
    <property type="entry name" value="EAL"/>
    <property type="match status" value="1"/>
</dbReference>
<dbReference type="InterPro" id="IPR035965">
    <property type="entry name" value="PAS-like_dom_sf"/>
</dbReference>
<dbReference type="InterPro" id="IPR035919">
    <property type="entry name" value="EAL_sf"/>
</dbReference>
<dbReference type="GO" id="GO:0071111">
    <property type="term" value="F:cyclic-guanylate-specific phosphodiesterase activity"/>
    <property type="evidence" value="ECO:0007669"/>
    <property type="project" value="InterPro"/>
</dbReference>
<protein>
    <submittedName>
        <fullName evidence="5">Uncharacterized protein</fullName>
    </submittedName>
</protein>
<feature type="domain" description="CBS" evidence="4">
    <location>
        <begin position="692"/>
        <end position="749"/>
    </location>
</feature>
<dbReference type="InterPro" id="IPR001633">
    <property type="entry name" value="EAL_dom"/>
</dbReference>
<dbReference type="Gene3D" id="3.20.20.450">
    <property type="entry name" value="EAL domain"/>
    <property type="match status" value="1"/>
</dbReference>
<dbReference type="Pfam" id="PF00571">
    <property type="entry name" value="CBS"/>
    <property type="match status" value="1"/>
</dbReference>
<dbReference type="SMART" id="SM00091">
    <property type="entry name" value="PAS"/>
    <property type="match status" value="1"/>
</dbReference>
<dbReference type="SUPFAM" id="SSF54631">
    <property type="entry name" value="CBS-domain pair"/>
    <property type="match status" value="1"/>
</dbReference>